<dbReference type="PANTHER" id="PTHR30244:SF36">
    <property type="entry name" value="3-OXO-GLUCOSE-6-PHOSPHATE:GLUTAMATE AMINOTRANSFERASE"/>
    <property type="match status" value="1"/>
</dbReference>
<comment type="caution">
    <text evidence="4">The sequence shown here is derived from an EMBL/GenBank/DDBJ whole genome shotgun (WGS) entry which is preliminary data.</text>
</comment>
<keyword evidence="4" id="KW-0808">Transferase</keyword>
<feature type="region of interest" description="Disordered" evidence="2">
    <location>
        <begin position="792"/>
        <end position="811"/>
    </location>
</feature>
<feature type="transmembrane region" description="Helical" evidence="3">
    <location>
        <begin position="379"/>
        <end position="398"/>
    </location>
</feature>
<keyword evidence="3" id="KW-0812">Transmembrane</keyword>
<feature type="transmembrane region" description="Helical" evidence="3">
    <location>
        <begin position="419"/>
        <end position="441"/>
    </location>
</feature>
<dbReference type="GO" id="GO:0009246">
    <property type="term" value="P:enterobacterial common antigen biosynthetic process"/>
    <property type="evidence" value="ECO:0007669"/>
    <property type="project" value="InterPro"/>
</dbReference>
<dbReference type="InterPro" id="IPR015424">
    <property type="entry name" value="PyrdxlP-dep_Trfase"/>
</dbReference>
<evidence type="ECO:0000313" key="4">
    <source>
        <dbReference type="EMBL" id="GEU28479.1"/>
    </source>
</evidence>
<gene>
    <name evidence="4" type="ORF">Tci_000457</name>
</gene>
<keyword evidence="4" id="KW-0032">Aminotransferase</keyword>
<feature type="transmembrane region" description="Helical" evidence="3">
    <location>
        <begin position="512"/>
        <end position="532"/>
    </location>
</feature>
<dbReference type="AlphaFoldDB" id="A0A699GF21"/>
<dbReference type="CDD" id="cd00616">
    <property type="entry name" value="AHBA_syn"/>
    <property type="match status" value="1"/>
</dbReference>
<evidence type="ECO:0000256" key="3">
    <source>
        <dbReference type="SAM" id="Phobius"/>
    </source>
</evidence>
<organism evidence="4">
    <name type="scientific">Tanacetum cinerariifolium</name>
    <name type="common">Dalmatian daisy</name>
    <name type="synonym">Chrysanthemum cinerariifolium</name>
    <dbReference type="NCBI Taxonomy" id="118510"/>
    <lineage>
        <taxon>Eukaryota</taxon>
        <taxon>Viridiplantae</taxon>
        <taxon>Streptophyta</taxon>
        <taxon>Embryophyta</taxon>
        <taxon>Tracheophyta</taxon>
        <taxon>Spermatophyta</taxon>
        <taxon>Magnoliopsida</taxon>
        <taxon>eudicotyledons</taxon>
        <taxon>Gunneridae</taxon>
        <taxon>Pentapetalae</taxon>
        <taxon>asterids</taxon>
        <taxon>campanulids</taxon>
        <taxon>Asterales</taxon>
        <taxon>Asteraceae</taxon>
        <taxon>Asteroideae</taxon>
        <taxon>Anthemideae</taxon>
        <taxon>Anthemidinae</taxon>
        <taxon>Tanacetum</taxon>
    </lineage>
</organism>
<keyword evidence="1" id="KW-0663">Pyridoxal phosphate</keyword>
<sequence>MNVPFLDLKAAYLECQAEIDSAIQRVLHSGYYIGGPEVESFEAEFAQFCDARECVGLANGLDALHLALRAMDVGPGDEVIVPSNTFIATWLAVSQCGAAIVPVEPDARTFNIDPALIEAAITPRTKVIIPVHLYGQPADLDPILAIARKHGLRVLEDGAQAHGARYKGKRIGAHGDVVAWSFYPGKNLGAIGDGGAITTDDPPPRSDPGGDPACQAGAPGRMERPPQRDCGPLSDATERLRPGLAAYPRVGHAGLAFVCRHRGRPRSAAAATGCARRDHTDSLPDCPAPAAVLRRPRLESRRVPAGGADGGAGAQPADRAAIGRCRAGGGGTGTDSMSLIRSSLLNGIAVAVKVGAAMLLNKVLAVYVGPSGYAVIGQFQNALAVALSLGGGVMGPGVTKGTAQHFDNRAQQHAVWQTALKLTLSATLVASIIFIVAHQWLSGKLLERADMGSVFIGLGLALPAIALNNLLLAIINGKKDVATYVSANIAGSLLSLIVVAALTYLWGLYGALLAIAISPAAALLATGALVARRDWFKLTSLWGKIDRPTVRELSGFGLMGLTSAIMAPLSYMFIRNHLSAALGLDAAGYWQADQDARRARKRNSQGLQRRPAHGRDRSSRHVCAAGLYYRTPVLARFRADARSVFLAADRGRTEDRILDPKLYYARQSDGADLRGNRSDFCRVLLSADGGFCCHLWPARRGNGVCRQLSGVLDRDGNPGEKRNETNGSKACLVLVRMGPANIELILIDDGSSDDGYAVAQRWKEEHGSGFARIEFERQTNAGITKTAYENTAATGSDGRVRRRHSDRWQGQSHRNQCHRRAWLYKFACSAGRSPYLALGIDFPLERIWLRVDVSARGHYEIGWHLRTQSRDLQRRHAAVLPVRLARYLALFKSAGRQISGAWH</sequence>
<dbReference type="Gene3D" id="3.40.640.10">
    <property type="entry name" value="Type I PLP-dependent aspartate aminotransferase-like (Major domain)"/>
    <property type="match status" value="1"/>
</dbReference>
<dbReference type="CDD" id="cd00761">
    <property type="entry name" value="Glyco_tranf_GTA_type"/>
    <property type="match status" value="1"/>
</dbReference>
<dbReference type="EMBL" id="BKCJ010000007">
    <property type="protein sequence ID" value="GEU28479.1"/>
    <property type="molecule type" value="Genomic_DNA"/>
</dbReference>
<keyword evidence="3" id="KW-0472">Membrane</keyword>
<feature type="region of interest" description="Disordered" evidence="2">
    <location>
        <begin position="193"/>
        <end position="236"/>
    </location>
</feature>
<dbReference type="PANTHER" id="PTHR30244">
    <property type="entry name" value="TRANSAMINASE"/>
    <property type="match status" value="1"/>
</dbReference>
<accession>A0A699GF21</accession>
<feature type="transmembrane region" description="Helical" evidence="3">
    <location>
        <begin position="453"/>
        <end position="475"/>
    </location>
</feature>
<feature type="transmembrane region" description="Helical" evidence="3">
    <location>
        <begin position="487"/>
        <end position="506"/>
    </location>
</feature>
<evidence type="ECO:0000256" key="1">
    <source>
        <dbReference type="ARBA" id="ARBA00022898"/>
    </source>
</evidence>
<keyword evidence="3" id="KW-1133">Transmembrane helix</keyword>
<dbReference type="InterPro" id="IPR000653">
    <property type="entry name" value="DegT/StrS_aminotransferase"/>
</dbReference>
<feature type="transmembrane region" description="Helical" evidence="3">
    <location>
        <begin position="553"/>
        <end position="574"/>
    </location>
</feature>
<evidence type="ECO:0000256" key="2">
    <source>
        <dbReference type="SAM" id="MobiDB-lite"/>
    </source>
</evidence>
<dbReference type="SUPFAM" id="SSF53383">
    <property type="entry name" value="PLP-dependent transferases"/>
    <property type="match status" value="1"/>
</dbReference>
<dbReference type="Pfam" id="PF01041">
    <property type="entry name" value="DegT_DnrJ_EryC1"/>
    <property type="match status" value="1"/>
</dbReference>
<dbReference type="CDD" id="cd13125">
    <property type="entry name" value="MATE_like_10"/>
    <property type="match status" value="1"/>
</dbReference>
<protein>
    <submittedName>
        <fullName evidence="4">Aminotransferase/S-adenosyl-L-homocysteine hydrolase</fullName>
    </submittedName>
</protein>
<keyword evidence="4" id="KW-0378">Hydrolase</keyword>
<feature type="transmembrane region" description="Helical" evidence="3">
    <location>
        <begin position="344"/>
        <end position="367"/>
    </location>
</feature>
<proteinExistence type="predicted"/>
<name>A0A699GF21_TANCI</name>
<dbReference type="GO" id="GO:0008483">
    <property type="term" value="F:transaminase activity"/>
    <property type="evidence" value="ECO:0007669"/>
    <property type="project" value="UniProtKB-KW"/>
</dbReference>
<dbReference type="InterPro" id="IPR015421">
    <property type="entry name" value="PyrdxlP-dep_Trfase_major"/>
</dbReference>
<dbReference type="GO" id="GO:0016787">
    <property type="term" value="F:hydrolase activity"/>
    <property type="evidence" value="ECO:0007669"/>
    <property type="project" value="UniProtKB-KW"/>
</dbReference>
<reference evidence="4" key="1">
    <citation type="journal article" date="2019" name="Sci. Rep.">
        <title>Draft genome of Tanacetum cinerariifolium, the natural source of mosquito coil.</title>
        <authorList>
            <person name="Yamashiro T."/>
            <person name="Shiraishi A."/>
            <person name="Satake H."/>
            <person name="Nakayama K."/>
        </authorList>
    </citation>
    <scope>NUCLEOTIDE SEQUENCE</scope>
</reference>
<dbReference type="InterPro" id="IPR044550">
    <property type="entry name" value="WzxE"/>
</dbReference>
<dbReference type="GO" id="GO:0030170">
    <property type="term" value="F:pyridoxal phosphate binding"/>
    <property type="evidence" value="ECO:0007669"/>
    <property type="project" value="TreeGrafter"/>
</dbReference>